<evidence type="ECO:0000256" key="1">
    <source>
        <dbReference type="ARBA" id="ARBA00004429"/>
    </source>
</evidence>
<dbReference type="STRING" id="525640.SAMN04487971_11019"/>
<feature type="transmembrane region" description="Helical" evidence="9">
    <location>
        <begin position="96"/>
        <end position="121"/>
    </location>
</feature>
<evidence type="ECO:0000256" key="5">
    <source>
        <dbReference type="ARBA" id="ARBA00022692"/>
    </source>
</evidence>
<feature type="transmembrane region" description="Helical" evidence="9">
    <location>
        <begin position="64"/>
        <end position="84"/>
    </location>
</feature>
<organism evidence="10 11">
    <name type="scientific">Paracoccus chinensis</name>
    <dbReference type="NCBI Taxonomy" id="525640"/>
    <lineage>
        <taxon>Bacteria</taxon>
        <taxon>Pseudomonadati</taxon>
        <taxon>Pseudomonadota</taxon>
        <taxon>Alphaproteobacteria</taxon>
        <taxon>Rhodobacterales</taxon>
        <taxon>Paracoccaceae</taxon>
        <taxon>Paracoccus</taxon>
    </lineage>
</organism>
<keyword evidence="5 9" id="KW-0812">Transmembrane</keyword>
<keyword evidence="6 9" id="KW-1133">Transmembrane helix</keyword>
<dbReference type="AlphaFoldDB" id="A0A1G9JR36"/>
<keyword evidence="4" id="KW-0997">Cell inner membrane</keyword>
<protein>
    <submittedName>
        <fullName evidence="10">Uncharacterized protein</fullName>
    </submittedName>
</protein>
<reference evidence="11" key="1">
    <citation type="submission" date="2016-10" db="EMBL/GenBank/DDBJ databases">
        <authorList>
            <person name="Varghese N."/>
            <person name="Submissions S."/>
        </authorList>
    </citation>
    <scope>NUCLEOTIDE SEQUENCE [LARGE SCALE GENOMIC DNA]</scope>
    <source>
        <strain evidence="11">CGMCC 1.7655</strain>
    </source>
</reference>
<evidence type="ECO:0000256" key="7">
    <source>
        <dbReference type="ARBA" id="ARBA00023136"/>
    </source>
</evidence>
<evidence type="ECO:0000313" key="11">
    <source>
        <dbReference type="Proteomes" id="UP000199555"/>
    </source>
</evidence>
<keyword evidence="11" id="KW-1185">Reference proteome</keyword>
<keyword evidence="2" id="KW-0813">Transport</keyword>
<proteinExistence type="inferred from homology"/>
<gene>
    <name evidence="10" type="ORF">SAMN04487971_11019</name>
</gene>
<evidence type="ECO:0000256" key="8">
    <source>
        <dbReference type="ARBA" id="ARBA00035655"/>
    </source>
</evidence>
<evidence type="ECO:0000256" key="9">
    <source>
        <dbReference type="SAM" id="Phobius"/>
    </source>
</evidence>
<dbReference type="OrthoDB" id="9814020at2"/>
<comment type="similarity">
    <text evidence="8">Belongs to the TsuA/YedE (TC 9.B.102) family.</text>
</comment>
<feature type="transmembrane region" description="Helical" evidence="9">
    <location>
        <begin position="128"/>
        <end position="149"/>
    </location>
</feature>
<evidence type="ECO:0000256" key="3">
    <source>
        <dbReference type="ARBA" id="ARBA00022475"/>
    </source>
</evidence>
<dbReference type="Proteomes" id="UP000199555">
    <property type="component" value="Unassembled WGS sequence"/>
</dbReference>
<evidence type="ECO:0000313" key="10">
    <source>
        <dbReference type="EMBL" id="SDL40009.1"/>
    </source>
</evidence>
<name>A0A1G9JR36_9RHOB</name>
<comment type="subcellular location">
    <subcellularLocation>
        <location evidence="1">Cell inner membrane</location>
        <topology evidence="1">Multi-pass membrane protein</topology>
    </subcellularLocation>
</comment>
<keyword evidence="7 9" id="KW-0472">Membrane</keyword>
<evidence type="ECO:0000256" key="4">
    <source>
        <dbReference type="ARBA" id="ARBA00022519"/>
    </source>
</evidence>
<dbReference type="Pfam" id="PF04143">
    <property type="entry name" value="Sulf_transp"/>
    <property type="match status" value="1"/>
</dbReference>
<dbReference type="GO" id="GO:0005886">
    <property type="term" value="C:plasma membrane"/>
    <property type="evidence" value="ECO:0007669"/>
    <property type="project" value="UniProtKB-SubCell"/>
</dbReference>
<dbReference type="PANTHER" id="PTHR30574">
    <property type="entry name" value="INNER MEMBRANE PROTEIN YEDE"/>
    <property type="match status" value="1"/>
</dbReference>
<dbReference type="InterPro" id="IPR007272">
    <property type="entry name" value="Sulf_transp_TsuA/YedE"/>
</dbReference>
<sequence length="152" mass="15213">MEMAVQSKFTPWASLAGGVLIGLSAVMVMGLFGRIAGISGITGGFLGALVPMRGAPRDRDWRVAFLLGLVAAPLLMMLSGGTVAQSVPGNLGGMLAAGLLVGLGTALGSGCTSGHGVCGLARLSRRSLAAVVTFMAAGFATVFVLRHVLGTV</sequence>
<evidence type="ECO:0000256" key="6">
    <source>
        <dbReference type="ARBA" id="ARBA00022989"/>
    </source>
</evidence>
<dbReference type="EMBL" id="FNGE01000010">
    <property type="protein sequence ID" value="SDL40009.1"/>
    <property type="molecule type" value="Genomic_DNA"/>
</dbReference>
<accession>A0A1G9JR36</accession>
<keyword evidence="3" id="KW-1003">Cell membrane</keyword>
<evidence type="ECO:0000256" key="2">
    <source>
        <dbReference type="ARBA" id="ARBA00022448"/>
    </source>
</evidence>
<dbReference type="PANTHER" id="PTHR30574:SF1">
    <property type="entry name" value="SULPHUR TRANSPORT DOMAIN-CONTAINING PROTEIN"/>
    <property type="match status" value="1"/>
</dbReference>
<feature type="transmembrane region" description="Helical" evidence="9">
    <location>
        <begin position="12"/>
        <end position="29"/>
    </location>
</feature>